<proteinExistence type="predicted"/>
<feature type="non-terminal residue" evidence="2">
    <location>
        <position position="1"/>
    </location>
</feature>
<dbReference type="EMBL" id="WNUI01000765">
    <property type="protein sequence ID" value="MDZ4910805.1"/>
    <property type="molecule type" value="Genomic_DNA"/>
</dbReference>
<keyword evidence="1" id="KW-1133">Transmembrane helix</keyword>
<feature type="transmembrane region" description="Helical" evidence="1">
    <location>
        <begin position="72"/>
        <end position="93"/>
    </location>
</feature>
<feature type="transmembrane region" description="Helical" evidence="1">
    <location>
        <begin position="105"/>
        <end position="123"/>
    </location>
</feature>
<dbReference type="AlphaFoldDB" id="A0AAW9IA80"/>
<evidence type="ECO:0000256" key="1">
    <source>
        <dbReference type="SAM" id="Phobius"/>
    </source>
</evidence>
<dbReference type="InterPro" id="IPR009339">
    <property type="entry name" value="DUF998"/>
</dbReference>
<evidence type="ECO:0000313" key="3">
    <source>
        <dbReference type="Proteomes" id="UP001288778"/>
    </source>
</evidence>
<protein>
    <submittedName>
        <fullName evidence="2">DUF998 domain-containing protein</fullName>
    </submittedName>
</protein>
<gene>
    <name evidence="2" type="ORF">GNF68_17725</name>
</gene>
<organism evidence="2 3">
    <name type="scientific">Clostridium perfringens</name>
    <dbReference type="NCBI Taxonomy" id="1502"/>
    <lineage>
        <taxon>Bacteria</taxon>
        <taxon>Bacillati</taxon>
        <taxon>Bacillota</taxon>
        <taxon>Clostridia</taxon>
        <taxon>Eubacteriales</taxon>
        <taxon>Clostridiaceae</taxon>
        <taxon>Clostridium</taxon>
    </lineage>
</organism>
<feature type="transmembrane region" description="Helical" evidence="1">
    <location>
        <begin position="39"/>
        <end position="60"/>
    </location>
</feature>
<keyword evidence="1" id="KW-0472">Membrane</keyword>
<reference evidence="2" key="1">
    <citation type="submission" date="2019-11" db="EMBL/GenBank/DDBJ databases">
        <title>Characterization of Clostridium perfringens isolates from swine manure treated agricultural soils.</title>
        <authorList>
            <person name="Wushke S.T."/>
        </authorList>
    </citation>
    <scope>NUCLEOTIDE SEQUENCE</scope>
    <source>
        <strain evidence="2">X94</strain>
    </source>
</reference>
<sequence>GVVFYMALIILGNILWPEYNPISIDISSLTADGAPNQDLLRIFTTIYGVCMILFIIGMIVKSNRKYHLAWRTGYVILLGMEVISLFGYAAFPLVGDNTVMNFQNIMHLAVTVAVVATTITSAFT</sequence>
<evidence type="ECO:0000313" key="2">
    <source>
        <dbReference type="EMBL" id="MDZ4910805.1"/>
    </source>
</evidence>
<name>A0AAW9IA80_CLOPF</name>
<dbReference type="Pfam" id="PF06197">
    <property type="entry name" value="DUF998"/>
    <property type="match status" value="1"/>
</dbReference>
<keyword evidence="1" id="KW-0812">Transmembrane</keyword>
<feature type="non-terminal residue" evidence="2">
    <location>
        <position position="124"/>
    </location>
</feature>
<accession>A0AAW9IA80</accession>
<dbReference type="Proteomes" id="UP001288778">
    <property type="component" value="Unassembled WGS sequence"/>
</dbReference>
<dbReference type="RefSeq" id="WP_322395968.1">
    <property type="nucleotide sequence ID" value="NZ_WNUI01000765.1"/>
</dbReference>
<comment type="caution">
    <text evidence="2">The sequence shown here is derived from an EMBL/GenBank/DDBJ whole genome shotgun (WGS) entry which is preliminary data.</text>
</comment>